<accession>A0A285UWQ0</accession>
<gene>
    <name evidence="1" type="ORF">SAMN05892877_1211</name>
</gene>
<reference evidence="1 2" key="1">
    <citation type="submission" date="2017-08" db="EMBL/GenBank/DDBJ databases">
        <authorList>
            <person name="de Groot N.N."/>
        </authorList>
    </citation>
    <scope>NUCLEOTIDE SEQUENCE [LARGE SCALE GENOMIC DNA]</scope>
    <source>
        <strain evidence="1 2">JC85</strain>
    </source>
</reference>
<organism evidence="1 2">
    <name type="scientific">Rhizobium subbaraonis</name>
    <dbReference type="NCBI Taxonomy" id="908946"/>
    <lineage>
        <taxon>Bacteria</taxon>
        <taxon>Pseudomonadati</taxon>
        <taxon>Pseudomonadota</taxon>
        <taxon>Alphaproteobacteria</taxon>
        <taxon>Hyphomicrobiales</taxon>
        <taxon>Rhizobiaceae</taxon>
        <taxon>Rhizobium/Agrobacterium group</taxon>
        <taxon>Rhizobium</taxon>
    </lineage>
</organism>
<sequence length="203" mass="22678">MERHFPAAEAGLIYSNSAQFSIQQRWCRLSPDELIVDNRDNFDQSEIQVWTPESDVETFSEHYRFRIIRPVSKSIFLLSSPLAGKVEIVIRGGSQRVAILSRSAMKLSARLINDCSLLIGENTSIMGARIFLNSSDISVGCNGLWSDEVIVQGSDQHGIVDLSTGEIINKERSSITIGRHVWLGRRSMVMKNVDIGEWPAPMG</sequence>
<proteinExistence type="predicted"/>
<keyword evidence="2" id="KW-1185">Reference proteome</keyword>
<protein>
    <submittedName>
        <fullName evidence="1">Uncharacterized protein</fullName>
    </submittedName>
</protein>
<dbReference type="SUPFAM" id="SSF51161">
    <property type="entry name" value="Trimeric LpxA-like enzymes"/>
    <property type="match status" value="1"/>
</dbReference>
<dbReference type="InterPro" id="IPR011004">
    <property type="entry name" value="Trimer_LpxA-like_sf"/>
</dbReference>
<dbReference type="AlphaFoldDB" id="A0A285UWQ0"/>
<name>A0A285UWQ0_9HYPH</name>
<evidence type="ECO:0000313" key="2">
    <source>
        <dbReference type="Proteomes" id="UP000219167"/>
    </source>
</evidence>
<dbReference type="Proteomes" id="UP000219167">
    <property type="component" value="Unassembled WGS sequence"/>
</dbReference>
<dbReference type="Gene3D" id="2.160.10.10">
    <property type="entry name" value="Hexapeptide repeat proteins"/>
    <property type="match status" value="1"/>
</dbReference>
<evidence type="ECO:0000313" key="1">
    <source>
        <dbReference type="EMBL" id="SOC46107.1"/>
    </source>
</evidence>
<dbReference type="EMBL" id="OBQD01000021">
    <property type="protein sequence ID" value="SOC46107.1"/>
    <property type="molecule type" value="Genomic_DNA"/>
</dbReference>